<dbReference type="PROSITE" id="PS50109">
    <property type="entry name" value="HIS_KIN"/>
    <property type="match status" value="1"/>
</dbReference>
<dbReference type="Proteomes" id="UP000249522">
    <property type="component" value="Unassembled WGS sequence"/>
</dbReference>
<dbReference type="PRINTS" id="PR00344">
    <property type="entry name" value="BCTRLSENSOR"/>
</dbReference>
<dbReference type="SUPFAM" id="SSF47384">
    <property type="entry name" value="Homodimeric domain of signal transducing histidine kinase"/>
    <property type="match status" value="1"/>
</dbReference>
<accession>A0A2W1LFP4</accession>
<dbReference type="RefSeq" id="WP_111144880.1">
    <property type="nucleotide sequence ID" value="NZ_QKRB01000010.1"/>
</dbReference>
<dbReference type="InterPro" id="IPR050736">
    <property type="entry name" value="Sensor_HK_Regulatory"/>
</dbReference>
<dbReference type="InterPro" id="IPR004358">
    <property type="entry name" value="Sig_transdc_His_kin-like_C"/>
</dbReference>
<keyword evidence="6 11" id="KW-0418">Kinase</keyword>
<feature type="domain" description="Histidine kinase" evidence="10">
    <location>
        <begin position="98"/>
        <end position="316"/>
    </location>
</feature>
<dbReference type="InterPro" id="IPR003661">
    <property type="entry name" value="HisK_dim/P_dom"/>
</dbReference>
<dbReference type="Gene3D" id="1.10.287.130">
    <property type="match status" value="1"/>
</dbReference>
<sequence>MNGLWWLWLIPAAGFFILLIRERLRYRAARTDLAYINDKLQQFTNKSKPLTRERLLVVTGEPQLQELLQGINTLLDRAHQSASDYVRTEQAMRMMLSNVSHDLKTPLTVIMGYAEVLERNADMPPGERMRMLSQVHRKAAEVHERINAFFDLTRLEAGDYELPLSVVDACEVCRHRILAYFDLLTERKVEVEIDLPDEPVWIYANEEALARILDNLLSNAVRYGADGGYLGLALTADRGNIRIDVTDRGPGIARSDQIRIFERMYTTEDSRNRSLQGSGLGLAIVKKLTERLGGRISLDSLSNERTCFSVTFPVSDYKSLHQIKK</sequence>
<keyword evidence="7" id="KW-0067">ATP-binding</keyword>
<evidence type="ECO:0000313" key="12">
    <source>
        <dbReference type="Proteomes" id="UP000249522"/>
    </source>
</evidence>
<keyword evidence="12" id="KW-1185">Reference proteome</keyword>
<dbReference type="Pfam" id="PF00512">
    <property type="entry name" value="HisKA"/>
    <property type="match status" value="1"/>
</dbReference>
<dbReference type="SMART" id="SM00388">
    <property type="entry name" value="HisKA"/>
    <property type="match status" value="1"/>
</dbReference>
<evidence type="ECO:0000256" key="3">
    <source>
        <dbReference type="ARBA" id="ARBA00022553"/>
    </source>
</evidence>
<keyword evidence="9" id="KW-0472">Membrane</keyword>
<name>A0A2W1LFP4_9BACL</name>
<dbReference type="PANTHER" id="PTHR43711">
    <property type="entry name" value="TWO-COMPONENT HISTIDINE KINASE"/>
    <property type="match status" value="1"/>
</dbReference>
<dbReference type="GO" id="GO:0000155">
    <property type="term" value="F:phosphorelay sensor kinase activity"/>
    <property type="evidence" value="ECO:0007669"/>
    <property type="project" value="InterPro"/>
</dbReference>
<keyword evidence="4" id="KW-0808">Transferase</keyword>
<evidence type="ECO:0000256" key="9">
    <source>
        <dbReference type="SAM" id="Phobius"/>
    </source>
</evidence>
<comment type="caution">
    <text evidence="11">The sequence shown here is derived from an EMBL/GenBank/DDBJ whole genome shotgun (WGS) entry which is preliminary data.</text>
</comment>
<evidence type="ECO:0000256" key="4">
    <source>
        <dbReference type="ARBA" id="ARBA00022679"/>
    </source>
</evidence>
<keyword evidence="5" id="KW-0547">Nucleotide-binding</keyword>
<dbReference type="CDD" id="cd00082">
    <property type="entry name" value="HisKA"/>
    <property type="match status" value="1"/>
</dbReference>
<dbReference type="InterPro" id="IPR003594">
    <property type="entry name" value="HATPase_dom"/>
</dbReference>
<organism evidence="11 12">
    <name type="scientific">Paenibacillus sambharensis</name>
    <dbReference type="NCBI Taxonomy" id="1803190"/>
    <lineage>
        <taxon>Bacteria</taxon>
        <taxon>Bacillati</taxon>
        <taxon>Bacillota</taxon>
        <taxon>Bacilli</taxon>
        <taxon>Bacillales</taxon>
        <taxon>Paenibacillaceae</taxon>
        <taxon>Paenibacillus</taxon>
    </lineage>
</organism>
<keyword evidence="9" id="KW-1133">Transmembrane helix</keyword>
<dbReference type="OrthoDB" id="9792991at2"/>
<dbReference type="SMART" id="SM00387">
    <property type="entry name" value="HATPase_c"/>
    <property type="match status" value="1"/>
</dbReference>
<dbReference type="EC" id="2.7.13.3" evidence="2"/>
<comment type="catalytic activity">
    <reaction evidence="1">
        <text>ATP + protein L-histidine = ADP + protein N-phospho-L-histidine.</text>
        <dbReference type="EC" id="2.7.13.3"/>
    </reaction>
</comment>
<dbReference type="InterPro" id="IPR036890">
    <property type="entry name" value="HATPase_C_sf"/>
</dbReference>
<dbReference type="SUPFAM" id="SSF55874">
    <property type="entry name" value="ATPase domain of HSP90 chaperone/DNA topoisomerase II/histidine kinase"/>
    <property type="match status" value="1"/>
</dbReference>
<evidence type="ECO:0000256" key="2">
    <source>
        <dbReference type="ARBA" id="ARBA00012438"/>
    </source>
</evidence>
<evidence type="ECO:0000256" key="5">
    <source>
        <dbReference type="ARBA" id="ARBA00022741"/>
    </source>
</evidence>
<dbReference type="Gene3D" id="3.30.565.10">
    <property type="entry name" value="Histidine kinase-like ATPase, C-terminal domain"/>
    <property type="match status" value="1"/>
</dbReference>
<keyword evidence="8" id="KW-0902">Two-component regulatory system</keyword>
<evidence type="ECO:0000256" key="8">
    <source>
        <dbReference type="ARBA" id="ARBA00023012"/>
    </source>
</evidence>
<keyword evidence="9" id="KW-0812">Transmembrane</keyword>
<dbReference type="PANTHER" id="PTHR43711:SF1">
    <property type="entry name" value="HISTIDINE KINASE 1"/>
    <property type="match status" value="1"/>
</dbReference>
<proteinExistence type="predicted"/>
<evidence type="ECO:0000259" key="10">
    <source>
        <dbReference type="PROSITE" id="PS50109"/>
    </source>
</evidence>
<gene>
    <name evidence="11" type="ORF">DNH61_01180</name>
</gene>
<evidence type="ECO:0000256" key="7">
    <source>
        <dbReference type="ARBA" id="ARBA00022840"/>
    </source>
</evidence>
<dbReference type="InterPro" id="IPR036097">
    <property type="entry name" value="HisK_dim/P_sf"/>
</dbReference>
<keyword evidence="3" id="KW-0597">Phosphoprotein</keyword>
<evidence type="ECO:0000256" key="1">
    <source>
        <dbReference type="ARBA" id="ARBA00000085"/>
    </source>
</evidence>
<dbReference type="AlphaFoldDB" id="A0A2W1LFP4"/>
<dbReference type="InterPro" id="IPR005467">
    <property type="entry name" value="His_kinase_dom"/>
</dbReference>
<evidence type="ECO:0000313" key="11">
    <source>
        <dbReference type="EMBL" id="PZD97519.1"/>
    </source>
</evidence>
<reference evidence="11 12" key="1">
    <citation type="submission" date="2018-06" db="EMBL/GenBank/DDBJ databases">
        <title>Paenibacillus imtechensis sp. nov.</title>
        <authorList>
            <person name="Pinnaka A.K."/>
            <person name="Singh H."/>
            <person name="Kaur M."/>
        </authorList>
    </citation>
    <scope>NUCLEOTIDE SEQUENCE [LARGE SCALE GENOMIC DNA]</scope>
    <source>
        <strain evidence="11 12">SMB1</strain>
    </source>
</reference>
<dbReference type="EMBL" id="QKRB01000010">
    <property type="protein sequence ID" value="PZD97519.1"/>
    <property type="molecule type" value="Genomic_DNA"/>
</dbReference>
<feature type="transmembrane region" description="Helical" evidence="9">
    <location>
        <begin position="6"/>
        <end position="24"/>
    </location>
</feature>
<dbReference type="GO" id="GO:0005524">
    <property type="term" value="F:ATP binding"/>
    <property type="evidence" value="ECO:0007669"/>
    <property type="project" value="UniProtKB-KW"/>
</dbReference>
<dbReference type="Pfam" id="PF02518">
    <property type="entry name" value="HATPase_c"/>
    <property type="match status" value="1"/>
</dbReference>
<evidence type="ECO:0000256" key="6">
    <source>
        <dbReference type="ARBA" id="ARBA00022777"/>
    </source>
</evidence>
<protein>
    <recommendedName>
        <fullName evidence="2">histidine kinase</fullName>
        <ecNumber evidence="2">2.7.13.3</ecNumber>
    </recommendedName>
</protein>